<feature type="compositionally biased region" description="Polar residues" evidence="1">
    <location>
        <begin position="128"/>
        <end position="147"/>
    </location>
</feature>
<dbReference type="EMBL" id="BDGI01000190">
    <property type="protein sequence ID" value="GAV30586.1"/>
    <property type="molecule type" value="Genomic_DNA"/>
</dbReference>
<feature type="region of interest" description="Disordered" evidence="1">
    <location>
        <begin position="1"/>
        <end position="161"/>
    </location>
</feature>
<feature type="region of interest" description="Disordered" evidence="1">
    <location>
        <begin position="203"/>
        <end position="230"/>
    </location>
</feature>
<keyword evidence="3" id="KW-1185">Reference proteome</keyword>
<reference evidence="2 3" key="1">
    <citation type="submission" date="2016-08" db="EMBL/GenBank/DDBJ databases">
        <title>Whole genome shotgun sequence of Pichia membranifaciens KS47-1.</title>
        <authorList>
            <person name="Konishi M."/>
            <person name="Ishida M."/>
            <person name="Arakawa T."/>
            <person name="Kato Y."/>
            <person name="Horiuchi J."/>
        </authorList>
    </citation>
    <scope>NUCLEOTIDE SEQUENCE [LARGE SCALE GENOMIC DNA]</scope>
    <source>
        <strain evidence="2 3">KS47-1</strain>
    </source>
</reference>
<dbReference type="Proteomes" id="UP000186136">
    <property type="component" value="Unassembled WGS sequence"/>
</dbReference>
<evidence type="ECO:0000313" key="2">
    <source>
        <dbReference type="EMBL" id="GAV30586.1"/>
    </source>
</evidence>
<proteinExistence type="predicted"/>
<dbReference type="AlphaFoldDB" id="A0A1Q2YLZ7"/>
<organism evidence="2 3">
    <name type="scientific">Pichia membranifaciens</name>
    <dbReference type="NCBI Taxonomy" id="4926"/>
    <lineage>
        <taxon>Eukaryota</taxon>
        <taxon>Fungi</taxon>
        <taxon>Dikarya</taxon>
        <taxon>Ascomycota</taxon>
        <taxon>Saccharomycotina</taxon>
        <taxon>Pichiomycetes</taxon>
        <taxon>Pichiales</taxon>
        <taxon>Pichiaceae</taxon>
        <taxon>Pichia</taxon>
    </lineage>
</organism>
<feature type="compositionally biased region" description="Basic and acidic residues" evidence="1">
    <location>
        <begin position="1"/>
        <end position="17"/>
    </location>
</feature>
<dbReference type="OrthoDB" id="823504at2759"/>
<evidence type="ECO:0000313" key="3">
    <source>
        <dbReference type="Proteomes" id="UP000186136"/>
    </source>
</evidence>
<accession>A0A1Q2YLZ7</accession>
<evidence type="ECO:0000256" key="1">
    <source>
        <dbReference type="SAM" id="MobiDB-lite"/>
    </source>
</evidence>
<feature type="compositionally biased region" description="Polar residues" evidence="1">
    <location>
        <begin position="84"/>
        <end position="117"/>
    </location>
</feature>
<feature type="compositionally biased region" description="Polar residues" evidence="1">
    <location>
        <begin position="203"/>
        <end position="228"/>
    </location>
</feature>
<feature type="compositionally biased region" description="Low complexity" evidence="1">
    <location>
        <begin position="18"/>
        <end position="29"/>
    </location>
</feature>
<feature type="compositionally biased region" description="Low complexity" evidence="1">
    <location>
        <begin position="66"/>
        <end position="83"/>
    </location>
</feature>
<gene>
    <name evidence="2" type="ORF">PMKS-004100</name>
</gene>
<protein>
    <submittedName>
        <fullName evidence="2">Uncharacterized protein</fullName>
    </submittedName>
</protein>
<name>A0A1Q2YLZ7_9ASCO</name>
<sequence>MLSDEYVDRFDPHDDARSSSSSKNSRTSSPTGFSSNHPFVPRKTPPTGAHESNHQITNKRYPQPPAISSSISSNGQGSTVSSPRRSNASNHSMQESPTSKRSSLSTRTFRSNSQLSEISPMKGEHPQLVQQSTGSTAIKSGSSTPRHSFQGGYRPNSSYPVPLQVEEASSKLHDLKLKNVDRLKLDTKLGNIINNTSQENLVASPTASQYHGGSSAMDNNDNKSTSLDLSKRSKILSIPILSSRGRHNT</sequence>
<comment type="caution">
    <text evidence="2">The sequence shown here is derived from an EMBL/GenBank/DDBJ whole genome shotgun (WGS) entry which is preliminary data.</text>
</comment>